<gene>
    <name evidence="2" type="ORF">LSALG_LOCUS33850</name>
</gene>
<dbReference type="AlphaFoldDB" id="A0AA35ZLJ1"/>
<protein>
    <submittedName>
        <fullName evidence="2">Uncharacterized protein</fullName>
    </submittedName>
</protein>
<name>A0AA35ZLJ1_LACSI</name>
<accession>A0AA35ZLJ1</accession>
<dbReference type="EMBL" id="OX465083">
    <property type="protein sequence ID" value="CAI9294890.1"/>
    <property type="molecule type" value="Genomic_DNA"/>
</dbReference>
<sequence>MCNPNGSCRVGSRCCITVEGSASFLEDAIITPPVNGINATVDEDDENDVDIFGEETREEKQSSILMDVKPWDDEPDMKKL</sequence>
<reference evidence="2" key="1">
    <citation type="submission" date="2023-04" db="EMBL/GenBank/DDBJ databases">
        <authorList>
            <person name="Vijverberg K."/>
            <person name="Xiong W."/>
            <person name="Schranz E."/>
        </authorList>
    </citation>
    <scope>NUCLEOTIDE SEQUENCE</scope>
</reference>
<keyword evidence="3" id="KW-1185">Reference proteome</keyword>
<feature type="region of interest" description="Disordered" evidence="1">
    <location>
        <begin position="55"/>
        <end position="80"/>
    </location>
</feature>
<organism evidence="2 3">
    <name type="scientific">Lactuca saligna</name>
    <name type="common">Willowleaf lettuce</name>
    <dbReference type="NCBI Taxonomy" id="75948"/>
    <lineage>
        <taxon>Eukaryota</taxon>
        <taxon>Viridiplantae</taxon>
        <taxon>Streptophyta</taxon>
        <taxon>Embryophyta</taxon>
        <taxon>Tracheophyta</taxon>
        <taxon>Spermatophyta</taxon>
        <taxon>Magnoliopsida</taxon>
        <taxon>eudicotyledons</taxon>
        <taxon>Gunneridae</taxon>
        <taxon>Pentapetalae</taxon>
        <taxon>asterids</taxon>
        <taxon>campanulids</taxon>
        <taxon>Asterales</taxon>
        <taxon>Asteraceae</taxon>
        <taxon>Cichorioideae</taxon>
        <taxon>Cichorieae</taxon>
        <taxon>Lactucinae</taxon>
        <taxon>Lactuca</taxon>
    </lineage>
</organism>
<evidence type="ECO:0000313" key="3">
    <source>
        <dbReference type="Proteomes" id="UP001177003"/>
    </source>
</evidence>
<proteinExistence type="predicted"/>
<evidence type="ECO:0000313" key="2">
    <source>
        <dbReference type="EMBL" id="CAI9294890.1"/>
    </source>
</evidence>
<evidence type="ECO:0000256" key="1">
    <source>
        <dbReference type="SAM" id="MobiDB-lite"/>
    </source>
</evidence>
<dbReference type="Proteomes" id="UP001177003">
    <property type="component" value="Chromosome 7"/>
</dbReference>
<feature type="compositionally biased region" description="Basic and acidic residues" evidence="1">
    <location>
        <begin position="69"/>
        <end position="80"/>
    </location>
</feature>